<evidence type="ECO:0000256" key="7">
    <source>
        <dbReference type="ARBA" id="ARBA00053307"/>
    </source>
</evidence>
<dbReference type="Gene3D" id="1.10.357.30">
    <property type="entry name" value="Exocyst complex subunit Sec15 C-terminal domain, N-terminal subdomain"/>
    <property type="match status" value="1"/>
</dbReference>
<dbReference type="EMBL" id="JANQDX010000013">
    <property type="protein sequence ID" value="KAL0912799.1"/>
    <property type="molecule type" value="Genomic_DNA"/>
</dbReference>
<gene>
    <name evidence="11" type="ORF">M5K25_016205</name>
</gene>
<dbReference type="FunFam" id="1.10.357.30:FF:000002">
    <property type="entry name" value="Exocyst complex component"/>
    <property type="match status" value="1"/>
</dbReference>
<dbReference type="PANTHER" id="PTHR12702">
    <property type="entry name" value="SEC15"/>
    <property type="match status" value="1"/>
</dbReference>
<keyword evidence="6" id="KW-0175">Coiled coil</keyword>
<reference evidence="11 12" key="1">
    <citation type="journal article" date="2024" name="Plant Biotechnol. J.">
        <title>Dendrobium thyrsiflorum genome and its molecular insights into genes involved in important horticultural traits.</title>
        <authorList>
            <person name="Chen B."/>
            <person name="Wang J.Y."/>
            <person name="Zheng P.J."/>
            <person name="Li K.L."/>
            <person name="Liang Y.M."/>
            <person name="Chen X.F."/>
            <person name="Zhang C."/>
            <person name="Zhao X."/>
            <person name="He X."/>
            <person name="Zhang G.Q."/>
            <person name="Liu Z.J."/>
            <person name="Xu Q."/>
        </authorList>
    </citation>
    <scope>NUCLEOTIDE SEQUENCE [LARGE SCALE GENOMIC DNA]</scope>
    <source>
        <strain evidence="11">GZMU011</strain>
    </source>
</reference>
<dbReference type="GO" id="GO:0000145">
    <property type="term" value="C:exocyst"/>
    <property type="evidence" value="ECO:0007669"/>
    <property type="project" value="UniProtKB-UniRule"/>
</dbReference>
<dbReference type="Pfam" id="PF04091">
    <property type="entry name" value="Sec15_C"/>
    <property type="match status" value="1"/>
</dbReference>
<dbReference type="GO" id="GO:0009860">
    <property type="term" value="P:pollen tube growth"/>
    <property type="evidence" value="ECO:0007669"/>
    <property type="project" value="UniProtKB-ARBA"/>
</dbReference>
<keyword evidence="12" id="KW-1185">Reference proteome</keyword>
<keyword evidence="3 8" id="KW-0813">Transport</keyword>
<dbReference type="AlphaFoldDB" id="A0ABD0UJ46"/>
<feature type="domain" description="Exocyst complex component EXOC6/Sec15 N-terminal" evidence="10">
    <location>
        <begin position="156"/>
        <end position="325"/>
    </location>
</feature>
<protein>
    <recommendedName>
        <fullName evidence="8">Exocyst complex component</fullName>
    </recommendedName>
</protein>
<feature type="domain" description="Exocyst complex subunit EXOC6/Sec15 C-terminal" evidence="9">
    <location>
        <begin position="503"/>
        <end position="857"/>
    </location>
</feature>
<evidence type="ECO:0000256" key="6">
    <source>
        <dbReference type="ARBA" id="ARBA00023054"/>
    </source>
</evidence>
<accession>A0ABD0UJ46</accession>
<proteinExistence type="inferred from homology"/>
<dbReference type="Gene3D" id="1.20.58.670">
    <property type="entry name" value="Dsl1p vesicle tethering complex, Tip20p subunit, domain D"/>
    <property type="match status" value="1"/>
</dbReference>
<dbReference type="Proteomes" id="UP001552299">
    <property type="component" value="Unassembled WGS sequence"/>
</dbReference>
<evidence type="ECO:0000256" key="4">
    <source>
        <dbReference type="ARBA" id="ARBA00022483"/>
    </source>
</evidence>
<evidence type="ECO:0000256" key="8">
    <source>
        <dbReference type="PIRNR" id="PIRNR025007"/>
    </source>
</evidence>
<dbReference type="InterPro" id="IPR048359">
    <property type="entry name" value="EXOC6_Sec15_N"/>
</dbReference>
<comment type="similarity">
    <text evidence="2 8">Belongs to the SEC15 family.</text>
</comment>
<sequence length="894" mass="101544">MSQIKATVEGRISSMENKVSDLHAMMKKFLDDQTAASEGKEPVGKTMNSDFRRREDDVKIMEMLRKLMEMQFKTPLAVPIAKPNQDLTRIPLAESKGREIRRKMNAQLKRRTAAESGEGGGGIDPGLSTLIGNGEDLGPIVRHAFEVGKAEALLHQLRSIVKKKEVEIEELCKLHYEDFILAVDELRGVLVDADELKSMLANENLRLQEVASSLLLKLEELLELYSIKKSVTEALKKLKTCVQVSVLCHKCNKHISDGKFVPALKTLGIIENDYLLNVPVKTLRKVIEKQVPAIKTHIEKKVCSEFNEWLVQIRSMSRNIGQLAIGQAASARQRDEEMCARQREAEEQSRSGLVECVYSLDIEQLDEESVLEFDLTPVYRAHHIHTCLGIEEKFREYYYKNRLMQLNLDLEISTVQPFLESHQPFFAQIAGFFIVEDRVLRTAGGLLSDIKVETLWDTALANMTSILEDQFTRMDTASHLLLIKDFVTLFCSTLKHYGYRLTPLLEVLDSTRDKYHELLLDECRKQVTNILANDSYKQMVIKKEYEYKMNVVAFNLQTSDIMPAFPYVVSFSSLVPDVCRIVRSFINDSVSYLSYGGHMNFYDVVKKYVDKLLIDVLNETLLSVIHGGTLGASQAMQTAANISVLERACDLFLWQVAQRCGVPLRLFDRPHAGLAAKAVLKASQNAAYNALLNEVNTKLDEFFSLMNNFNWIADDPPQNVSEYMNDIKIYLDTLISTAQQILPLEALYKLAISALDHISDSIVAAFLNENVKRFTVSAVMGIDNDLKELEKFSEEKYVSTCFSDLNKNQSLKDCLLESRQLVNLLLSNQPENFMNPVIRQKHYGALDYKKVANICDKFKDSPDRIFGSLASRSTKPNARKKSMDMLKKRLKDFS</sequence>
<dbReference type="Pfam" id="PF20651">
    <property type="entry name" value="EXOC6_Sec15_N"/>
    <property type="match status" value="1"/>
</dbReference>
<dbReference type="InterPro" id="IPR046361">
    <property type="entry name" value="EXOC6/Sec15_C"/>
</dbReference>
<evidence type="ECO:0000256" key="2">
    <source>
        <dbReference type="ARBA" id="ARBA00007944"/>
    </source>
</evidence>
<dbReference type="GO" id="GO:0005829">
    <property type="term" value="C:cytosol"/>
    <property type="evidence" value="ECO:0007669"/>
    <property type="project" value="UniProtKB-SubCell"/>
</dbReference>
<evidence type="ECO:0000259" key="9">
    <source>
        <dbReference type="Pfam" id="PF04091"/>
    </source>
</evidence>
<dbReference type="GO" id="GO:0060321">
    <property type="term" value="P:acceptance of pollen"/>
    <property type="evidence" value="ECO:0007669"/>
    <property type="project" value="UniProtKB-ARBA"/>
</dbReference>
<dbReference type="InterPro" id="IPR007225">
    <property type="entry name" value="EXOC6/Sec15"/>
</dbReference>
<organism evidence="11 12">
    <name type="scientific">Dendrobium thyrsiflorum</name>
    <name type="common">Pinecone-like raceme dendrobium</name>
    <name type="synonym">Orchid</name>
    <dbReference type="NCBI Taxonomy" id="117978"/>
    <lineage>
        <taxon>Eukaryota</taxon>
        <taxon>Viridiplantae</taxon>
        <taxon>Streptophyta</taxon>
        <taxon>Embryophyta</taxon>
        <taxon>Tracheophyta</taxon>
        <taxon>Spermatophyta</taxon>
        <taxon>Magnoliopsida</taxon>
        <taxon>Liliopsida</taxon>
        <taxon>Asparagales</taxon>
        <taxon>Orchidaceae</taxon>
        <taxon>Epidendroideae</taxon>
        <taxon>Malaxideae</taxon>
        <taxon>Dendrobiinae</taxon>
        <taxon>Dendrobium</taxon>
    </lineage>
</organism>
<dbReference type="PANTHER" id="PTHR12702:SF0">
    <property type="entry name" value="EXOCYST COMPLEX COMPONENT 6"/>
    <property type="match status" value="1"/>
</dbReference>
<keyword evidence="4 8" id="KW-0268">Exocytosis</keyword>
<evidence type="ECO:0000259" key="10">
    <source>
        <dbReference type="Pfam" id="PF20651"/>
    </source>
</evidence>
<evidence type="ECO:0000256" key="1">
    <source>
        <dbReference type="ARBA" id="ARBA00004514"/>
    </source>
</evidence>
<dbReference type="GO" id="GO:0090522">
    <property type="term" value="P:vesicle tethering involved in exocytosis"/>
    <property type="evidence" value="ECO:0007669"/>
    <property type="project" value="UniProtKB-UniRule"/>
</dbReference>
<evidence type="ECO:0000256" key="5">
    <source>
        <dbReference type="ARBA" id="ARBA00022490"/>
    </source>
</evidence>
<comment type="subcellular location">
    <subcellularLocation>
        <location evidence="1">Cytoplasm</location>
        <location evidence="1">Cytosol</location>
    </subcellularLocation>
</comment>
<evidence type="ECO:0000313" key="11">
    <source>
        <dbReference type="EMBL" id="KAL0912799.1"/>
    </source>
</evidence>
<dbReference type="InterPro" id="IPR042045">
    <property type="entry name" value="EXOC6/Sec15_C_dom1"/>
</dbReference>
<name>A0ABD0UJ46_DENTH</name>
<comment type="function">
    <text evidence="7">Component of the exocyst complex involved in the docking of exocytic vesicles with fusion sites on the plasma membrane during regulated or polarized secretion. Involved in polarized cell growth and organ morphogenesis. During cytokinesis, involved in cell plate initiation, cell plate maturation and formation of new primary cell wall.</text>
</comment>
<evidence type="ECO:0000256" key="3">
    <source>
        <dbReference type="ARBA" id="ARBA00022448"/>
    </source>
</evidence>
<dbReference type="InterPro" id="IPR042044">
    <property type="entry name" value="EXOC6PINT-1/Sec15/Tip20_C_dom2"/>
</dbReference>
<dbReference type="GO" id="GO:0009846">
    <property type="term" value="P:pollen germination"/>
    <property type="evidence" value="ECO:0007669"/>
    <property type="project" value="UniProtKB-ARBA"/>
</dbReference>
<dbReference type="FunFam" id="1.20.58.670:FF:000002">
    <property type="entry name" value="Exocyst complex component"/>
    <property type="match status" value="1"/>
</dbReference>
<evidence type="ECO:0000313" key="12">
    <source>
        <dbReference type="Proteomes" id="UP001552299"/>
    </source>
</evidence>
<dbReference type="PIRSF" id="PIRSF025007">
    <property type="entry name" value="Sec15"/>
    <property type="match status" value="1"/>
</dbReference>
<keyword evidence="5" id="KW-0963">Cytoplasm</keyword>
<comment type="caution">
    <text evidence="11">The sequence shown here is derived from an EMBL/GenBank/DDBJ whole genome shotgun (WGS) entry which is preliminary data.</text>
</comment>